<dbReference type="SMART" id="SM00065">
    <property type="entry name" value="GAF"/>
    <property type="match status" value="2"/>
</dbReference>
<dbReference type="PROSITE" id="PS51845">
    <property type="entry name" value="PDEASE_I_2"/>
    <property type="match status" value="1"/>
</dbReference>
<dbReference type="InterPro" id="IPR002073">
    <property type="entry name" value="PDEase_catalytic_dom"/>
</dbReference>
<keyword evidence="2" id="KW-0378">Hydrolase</keyword>
<accession>A0ABR2HAG9</accession>
<dbReference type="InterPro" id="IPR003018">
    <property type="entry name" value="GAF"/>
</dbReference>
<comment type="caution">
    <text evidence="5">The sequence shown here is derived from an EMBL/GenBank/DDBJ whole genome shotgun (WGS) entry which is preliminary data.</text>
</comment>
<sequence>MNSKELFSPKLHKTNQRRPLGDSLASVPSPQDPFIKKNNIEIRKSHTQSIHPIEITGQPVSRTTKINTPKKIRFSKTVTSKNMPISDPISQSLSLFSSSNNQVEKTKLRVKNPQDIKIKQFDDQIKIDEEIESFILKFPEKPIHTSIEDFISSTIESSNVIFWYEISSIQRLYSPKLDKSISHNEGLVGFTFSQRMLLKIPIASQHIAYNETIDGPIVNQKSSLLLFPLLDNHENIIGVVEVQKKFTDPLITESDETLATEFMKKFKTFSHWLLDFPIPNKTIVDLMNLYEIGQFLLIYQKKMKKIFNCNNAEIWRFDKNSPRSIRYVLTAENIQNGFEGIIGSIYQKLELFNCSSNKMHSSYYERTDGSEEAAILAYPIYDKSFDSIFTIVMRGKPKKMFTNRDEKILTQIGPFILTSFKNSIKFSEAIEKNEQIKVLNEITSILPDVGERQKPSDIVTRGMEILEEVTDADRGTFYVCDEKEKTLNSLYSKNVKDPISQHFGRGLSGNVATTAEIHNTIDAYEDVRFDSSIDLITGYKTKSILTVPIIDATGIVVSVIQLLNKKDWNPFNQIDIDSARICGTICSCLINNAIVNGRLSQMTKKTTNFFQMIPDLLKNEDYETAFQNILPSIRRFTQTERVVLYIIDQASDVLVPIAWDDNTNEKSEENEHETTGFNNILTPENVSLNSGIASSCVKTCKAFFVNDILKDGRIDSKVDFNFHTICIAPLIAVNDVSVEKDTKLNEKVFSQQQNQQQQPQHSPMTSSRTVVSTRCIGVVEVINKNKVEFDESDLTFMKCAATVISLFLGNKKLQSVVKQGKVLWKLDRLISPIDRSTATFPKKMRLPIELKATIDSIQFFVYDLKSNDSDIKLVFFVFNKYKLMEKFQIDNETLFTAICAIKETYHDNVYHNWMHALDSIQFLMVEIEKAKLTSILDSAEIFALFIATLFSFSEHDGTYNSFQKLIGTPIGILFEGDPLTMSRCISAIRVLTRDECNLMKNIDAYNSKMLWKLILTVLKDTIVEFENSSTFIEECQKMLKTSSFDLNNIKHREMFFIILFRCACLSPFARPFGVHLKWQPIFMNAMFYMGDQENLNGLDFTSRHNSRDHHIKALAMIELIEKFAYPAFEVLSGMKVELKSLFENVKDNLMKWKDRRR</sequence>
<keyword evidence="1" id="KW-0479">Metal-binding</keyword>
<gene>
    <name evidence="5" type="ORF">M9Y10_025095</name>
</gene>
<dbReference type="Pfam" id="PF01590">
    <property type="entry name" value="GAF"/>
    <property type="match status" value="2"/>
</dbReference>
<dbReference type="EMBL" id="JAPFFF010000035">
    <property type="protein sequence ID" value="KAK8843241.1"/>
    <property type="molecule type" value="Genomic_DNA"/>
</dbReference>
<keyword evidence="6" id="KW-1185">Reference proteome</keyword>
<dbReference type="SUPFAM" id="SSF109604">
    <property type="entry name" value="HD-domain/PDEase-like"/>
    <property type="match status" value="1"/>
</dbReference>
<evidence type="ECO:0000313" key="5">
    <source>
        <dbReference type="EMBL" id="KAK8843241.1"/>
    </source>
</evidence>
<dbReference type="InterPro" id="IPR036971">
    <property type="entry name" value="PDEase_catalytic_dom_sf"/>
</dbReference>
<dbReference type="Pfam" id="PF00233">
    <property type="entry name" value="PDEase_I"/>
    <property type="match status" value="1"/>
</dbReference>
<organism evidence="5 6">
    <name type="scientific">Tritrichomonas musculus</name>
    <dbReference type="NCBI Taxonomy" id="1915356"/>
    <lineage>
        <taxon>Eukaryota</taxon>
        <taxon>Metamonada</taxon>
        <taxon>Parabasalia</taxon>
        <taxon>Tritrichomonadida</taxon>
        <taxon>Tritrichomonadidae</taxon>
        <taxon>Tritrichomonas</taxon>
    </lineage>
</organism>
<dbReference type="Gene3D" id="3.30.450.40">
    <property type="match status" value="3"/>
</dbReference>
<feature type="region of interest" description="Disordered" evidence="3">
    <location>
        <begin position="1"/>
        <end position="34"/>
    </location>
</feature>
<evidence type="ECO:0000256" key="2">
    <source>
        <dbReference type="ARBA" id="ARBA00022801"/>
    </source>
</evidence>
<evidence type="ECO:0000259" key="4">
    <source>
        <dbReference type="PROSITE" id="PS51845"/>
    </source>
</evidence>
<proteinExistence type="predicted"/>
<dbReference type="Gene3D" id="1.10.1300.10">
    <property type="entry name" value="3'5'-cyclic nucleotide phosphodiesterase, catalytic domain"/>
    <property type="match status" value="1"/>
</dbReference>
<dbReference type="PANTHER" id="PTHR11347">
    <property type="entry name" value="CYCLIC NUCLEOTIDE PHOSPHODIESTERASE"/>
    <property type="match status" value="1"/>
</dbReference>
<feature type="domain" description="PDEase" evidence="4">
    <location>
        <begin position="833"/>
        <end position="1157"/>
    </location>
</feature>
<evidence type="ECO:0000313" key="6">
    <source>
        <dbReference type="Proteomes" id="UP001470230"/>
    </source>
</evidence>
<name>A0ABR2HAG9_9EUKA</name>
<reference evidence="5 6" key="1">
    <citation type="submission" date="2024-04" db="EMBL/GenBank/DDBJ databases">
        <title>Tritrichomonas musculus Genome.</title>
        <authorList>
            <person name="Alves-Ferreira E."/>
            <person name="Grigg M."/>
            <person name="Lorenzi H."/>
            <person name="Galac M."/>
        </authorList>
    </citation>
    <scope>NUCLEOTIDE SEQUENCE [LARGE SCALE GENOMIC DNA]</scope>
    <source>
        <strain evidence="5 6">EAF2021</strain>
    </source>
</reference>
<dbReference type="SUPFAM" id="SSF55781">
    <property type="entry name" value="GAF domain-like"/>
    <property type="match status" value="4"/>
</dbReference>
<evidence type="ECO:0000256" key="1">
    <source>
        <dbReference type="ARBA" id="ARBA00022723"/>
    </source>
</evidence>
<protein>
    <recommendedName>
        <fullName evidence="4">PDEase domain-containing protein</fullName>
    </recommendedName>
</protein>
<dbReference type="Proteomes" id="UP001470230">
    <property type="component" value="Unassembled WGS sequence"/>
</dbReference>
<evidence type="ECO:0000256" key="3">
    <source>
        <dbReference type="SAM" id="MobiDB-lite"/>
    </source>
</evidence>
<dbReference type="InterPro" id="IPR029016">
    <property type="entry name" value="GAF-like_dom_sf"/>
</dbReference>